<name>A0A0K1EHL0_CHOCO</name>
<dbReference type="InterPro" id="IPR036412">
    <property type="entry name" value="HAD-like_sf"/>
</dbReference>
<proteinExistence type="predicted"/>
<feature type="transmembrane region" description="Helical" evidence="2">
    <location>
        <begin position="64"/>
        <end position="84"/>
    </location>
</feature>
<organism evidence="3 4">
    <name type="scientific">Chondromyces crocatus</name>
    <dbReference type="NCBI Taxonomy" id="52"/>
    <lineage>
        <taxon>Bacteria</taxon>
        <taxon>Pseudomonadati</taxon>
        <taxon>Myxococcota</taxon>
        <taxon>Polyangia</taxon>
        <taxon>Polyangiales</taxon>
        <taxon>Polyangiaceae</taxon>
        <taxon>Chondromyces</taxon>
    </lineage>
</organism>
<dbReference type="Proteomes" id="UP000067626">
    <property type="component" value="Chromosome"/>
</dbReference>
<keyword evidence="2" id="KW-1133">Transmembrane helix</keyword>
<keyword evidence="2" id="KW-0812">Transmembrane</keyword>
<protein>
    <submittedName>
        <fullName evidence="3">Uncharacterized protein</fullName>
    </submittedName>
</protein>
<dbReference type="GO" id="GO:0046872">
    <property type="term" value="F:metal ion binding"/>
    <property type="evidence" value="ECO:0007669"/>
    <property type="project" value="UniProtKB-KW"/>
</dbReference>
<dbReference type="PANTHER" id="PTHR46594">
    <property type="entry name" value="P-TYPE CATION-TRANSPORTING ATPASE"/>
    <property type="match status" value="1"/>
</dbReference>
<gene>
    <name evidence="3" type="ORF">CMC5_043150</name>
</gene>
<dbReference type="SUPFAM" id="SSF56784">
    <property type="entry name" value="HAD-like"/>
    <property type="match status" value="1"/>
</dbReference>
<keyword evidence="4" id="KW-1185">Reference proteome</keyword>
<keyword evidence="1" id="KW-0479">Metal-binding</keyword>
<accession>A0A0K1EHL0</accession>
<reference evidence="3 4" key="1">
    <citation type="submission" date="2015-07" db="EMBL/GenBank/DDBJ databases">
        <title>Genome analysis of myxobacterium Chondromyces crocatus Cm c5 reveals a high potential for natural compound synthesis and the genetic basis for the loss of fruiting body formation.</title>
        <authorList>
            <person name="Zaburannyi N."/>
            <person name="Bunk B."/>
            <person name="Maier J."/>
            <person name="Overmann J."/>
            <person name="Mueller R."/>
        </authorList>
    </citation>
    <scope>NUCLEOTIDE SEQUENCE [LARGE SCALE GENOMIC DNA]</scope>
    <source>
        <strain evidence="3 4">Cm c5</strain>
    </source>
</reference>
<dbReference type="STRING" id="52.CMC5_043150"/>
<evidence type="ECO:0000256" key="1">
    <source>
        <dbReference type="ARBA" id="ARBA00022723"/>
    </source>
</evidence>
<dbReference type="PANTHER" id="PTHR46594:SF4">
    <property type="entry name" value="P-TYPE CATION-TRANSPORTING ATPASE"/>
    <property type="match status" value="1"/>
</dbReference>
<keyword evidence="2" id="KW-0472">Membrane</keyword>
<feature type="transmembrane region" description="Helical" evidence="2">
    <location>
        <begin position="104"/>
        <end position="126"/>
    </location>
</feature>
<feature type="transmembrane region" description="Helical" evidence="2">
    <location>
        <begin position="375"/>
        <end position="393"/>
    </location>
</feature>
<dbReference type="KEGG" id="ccro:CMC5_043150"/>
<dbReference type="InterPro" id="IPR023214">
    <property type="entry name" value="HAD_sf"/>
</dbReference>
<feature type="transmembrane region" description="Helical" evidence="2">
    <location>
        <begin position="194"/>
        <end position="218"/>
    </location>
</feature>
<dbReference type="RefSeq" id="WP_156338764.1">
    <property type="nucleotide sequence ID" value="NZ_CP012159.1"/>
</dbReference>
<dbReference type="OrthoDB" id="9849633at2"/>
<evidence type="ECO:0000256" key="2">
    <source>
        <dbReference type="SAM" id="Phobius"/>
    </source>
</evidence>
<dbReference type="AlphaFoldDB" id="A0A0K1EHL0"/>
<feature type="transmembrane region" description="Helical" evidence="2">
    <location>
        <begin position="31"/>
        <end position="52"/>
    </location>
</feature>
<dbReference type="EMBL" id="CP012159">
    <property type="protein sequence ID" value="AKT40162.1"/>
    <property type="molecule type" value="Genomic_DNA"/>
</dbReference>
<feature type="transmembrane region" description="Helical" evidence="2">
    <location>
        <begin position="399"/>
        <end position="416"/>
    </location>
</feature>
<evidence type="ECO:0000313" key="3">
    <source>
        <dbReference type="EMBL" id="AKT40162.1"/>
    </source>
</evidence>
<feature type="transmembrane region" description="Helical" evidence="2">
    <location>
        <begin position="163"/>
        <end position="182"/>
    </location>
</feature>
<dbReference type="Gene3D" id="3.40.50.1000">
    <property type="entry name" value="HAD superfamily/HAD-like"/>
    <property type="match status" value="1"/>
</dbReference>
<sequence length="479" mass="48750">MPQTLSVAMALFCGQLAISLLGRSAPPDRSAAARCALAALVLLVVFGTRLVARLARRGPGLRAGAHLLAAATLSFVVGTLELWATAPGRIPSPGLRALGLSPEAWMAARPLGFELCGLLAVLSLCAGHANTLATRRAEASLDRTAATRLRDGASHALDVSGRALGVAGVAFAAFAAVLHAALGAGPLGPTTLTAPIAVLAGCSVAAFWLGAPAARALALTRARALGLRIRDLAAFDRLARVDVLCVEAEPGITSDAIAAVRALRDRGVAVYLVGDRRPEVLRLVAARLGARALTAPDAMTGALHVRDLQHAGAWVAVVGAGGGLAAARADLSIAFASTSQDGAGAAELVLGPTRLQPLASAIDLSRALRARLREGAIFAALVNAILIPCAVLGWCPPAIAALVALLEALLVLTNAMRLPATPRPRTETTRKGQRVAILPLSPRQPMPALDTAATAEALCLPQPSASGNGHILPAPSVAR</sequence>
<evidence type="ECO:0000313" key="4">
    <source>
        <dbReference type="Proteomes" id="UP000067626"/>
    </source>
</evidence>